<keyword evidence="3 6" id="KW-0732">Signal</keyword>
<evidence type="ECO:0000259" key="8">
    <source>
        <dbReference type="Pfam" id="PF14322"/>
    </source>
</evidence>
<feature type="signal peptide" evidence="6">
    <location>
        <begin position="1"/>
        <end position="31"/>
    </location>
</feature>
<comment type="similarity">
    <text evidence="2">Belongs to the SusD family.</text>
</comment>
<feature type="domain" description="SusD-like N-terminal" evidence="8">
    <location>
        <begin position="75"/>
        <end position="242"/>
    </location>
</feature>
<sequence length="571" mass="64394">MHSDLIYLSKKMNVMKLKKLFAIFISVSLLASCDFMDCNESDYYSLKEIQGSYNRVKQFVTDVYGYLPSNFCNIDGAMLDAATDDAVHIYESSNIKRFVNGTWSPNYTVDDQFANYYNGIHDANFYLENLTGLKFETWENTNDYDNWMITYPNFEYEVRFLRAYFYFELVRRYQNVPLITKVVTQAEANAAEPASAEQIFDFIISECTELSTLLPVDYTKMPGSEYGRATRGAALALKARAALYAASPLFNSGNNKSKWVAAAEAAYEIIGQSSALGYKLDASFSNLFGATNTASNEVILVRPTGTSTSFEAANFPMGVTGGKTTTCPTENLASAFEMATGEEFDWNNEAMSQNPYTGRDPRFYLTIVHNGMTWPAKNAVEIHEGGANGLPLTNATSTGYYLRKYVNNSISFEAGSSSAATHHNWVLFRYAEVLLNYAEAMVNAYGDINYTTDKCGMTALAAVNAVRGRTGVNMPALSDILSFDEFLKRVKHERRVELAFEGHRFWDLRRWKELAESKDVYGVKITKSNDEVSYKKFTLESRKISDKLYFYPISNTELFKNSNLKQNPGWE</sequence>
<feature type="domain" description="RagB/SusD" evidence="7">
    <location>
        <begin position="320"/>
        <end position="570"/>
    </location>
</feature>
<name>B3CG44_9BACE</name>
<keyword evidence="4" id="KW-0472">Membrane</keyword>
<comment type="subcellular location">
    <subcellularLocation>
        <location evidence="1">Cell outer membrane</location>
    </subcellularLocation>
</comment>
<dbReference type="InterPro" id="IPR012944">
    <property type="entry name" value="SusD_RagB_dom"/>
</dbReference>
<evidence type="ECO:0000313" key="10">
    <source>
        <dbReference type="Proteomes" id="UP000004596"/>
    </source>
</evidence>
<evidence type="ECO:0000256" key="5">
    <source>
        <dbReference type="ARBA" id="ARBA00023237"/>
    </source>
</evidence>
<proteinExistence type="inferred from homology"/>
<gene>
    <name evidence="9" type="ORF">BACINT_02748</name>
</gene>
<dbReference type="InterPro" id="IPR033985">
    <property type="entry name" value="SusD-like_N"/>
</dbReference>
<dbReference type="Pfam" id="PF14322">
    <property type="entry name" value="SusD-like_3"/>
    <property type="match status" value="1"/>
</dbReference>
<dbReference type="SUPFAM" id="SSF48452">
    <property type="entry name" value="TPR-like"/>
    <property type="match status" value="1"/>
</dbReference>
<feature type="chain" id="PRO_5002785530" evidence="6">
    <location>
        <begin position="32"/>
        <end position="571"/>
    </location>
</feature>
<reference evidence="9 10" key="2">
    <citation type="submission" date="2008-04" db="EMBL/GenBank/DDBJ databases">
        <authorList>
            <person name="Fulton L."/>
            <person name="Clifton S."/>
            <person name="Fulton B."/>
            <person name="Xu J."/>
            <person name="Minx P."/>
            <person name="Pepin K.H."/>
            <person name="Johnson M."/>
            <person name="Thiruvilangam P."/>
            <person name="Bhonagiri V."/>
            <person name="Nash W.E."/>
            <person name="Mardis E.R."/>
            <person name="Wilson R.K."/>
        </authorList>
    </citation>
    <scope>NUCLEOTIDE SEQUENCE [LARGE SCALE GENOMIC DNA]</scope>
    <source>
        <strain evidence="9 10">DSM 17393</strain>
    </source>
</reference>
<dbReference type="eggNOG" id="COG1435">
    <property type="taxonomic scope" value="Bacteria"/>
</dbReference>
<organism evidence="9 10">
    <name type="scientific">Bacteroides intestinalis DSM 17393</name>
    <dbReference type="NCBI Taxonomy" id="471870"/>
    <lineage>
        <taxon>Bacteria</taxon>
        <taxon>Pseudomonadati</taxon>
        <taxon>Bacteroidota</taxon>
        <taxon>Bacteroidia</taxon>
        <taxon>Bacteroidales</taxon>
        <taxon>Bacteroidaceae</taxon>
        <taxon>Bacteroides</taxon>
    </lineage>
</organism>
<dbReference type="EMBL" id="ABJL02000008">
    <property type="protein sequence ID" value="EDV03622.1"/>
    <property type="molecule type" value="Genomic_DNA"/>
</dbReference>
<reference evidence="9 10" key="1">
    <citation type="submission" date="2008-04" db="EMBL/GenBank/DDBJ databases">
        <title>Draft genome sequence of Bacteroides intestinalis (DSM 17393).</title>
        <authorList>
            <person name="Sudarsanam P."/>
            <person name="Ley R."/>
            <person name="Guruge J."/>
            <person name="Turnbaugh P.J."/>
            <person name="Mahowald M."/>
            <person name="Liep D."/>
            <person name="Gordon J."/>
        </authorList>
    </citation>
    <scope>NUCLEOTIDE SEQUENCE [LARGE SCALE GENOMIC DNA]</scope>
    <source>
        <strain evidence="9 10">DSM 17393</strain>
    </source>
</reference>
<accession>B3CG44</accession>
<dbReference type="InterPro" id="IPR011990">
    <property type="entry name" value="TPR-like_helical_dom_sf"/>
</dbReference>
<evidence type="ECO:0000256" key="6">
    <source>
        <dbReference type="SAM" id="SignalP"/>
    </source>
</evidence>
<dbReference type="GO" id="GO:0009279">
    <property type="term" value="C:cell outer membrane"/>
    <property type="evidence" value="ECO:0007669"/>
    <property type="project" value="UniProtKB-SubCell"/>
</dbReference>
<dbReference type="Proteomes" id="UP000004596">
    <property type="component" value="Unassembled WGS sequence"/>
</dbReference>
<evidence type="ECO:0000256" key="3">
    <source>
        <dbReference type="ARBA" id="ARBA00022729"/>
    </source>
</evidence>
<dbReference type="Pfam" id="PF07980">
    <property type="entry name" value="SusD_RagB"/>
    <property type="match status" value="1"/>
</dbReference>
<keyword evidence="5" id="KW-0998">Cell outer membrane</keyword>
<comment type="caution">
    <text evidence="9">The sequence shown here is derived from an EMBL/GenBank/DDBJ whole genome shotgun (WGS) entry which is preliminary data.</text>
</comment>
<dbReference type="Gene3D" id="1.25.40.390">
    <property type="match status" value="1"/>
</dbReference>
<evidence type="ECO:0000313" key="9">
    <source>
        <dbReference type="EMBL" id="EDV03622.1"/>
    </source>
</evidence>
<dbReference type="STRING" id="471870.BACINT_02748"/>
<evidence type="ECO:0000259" key="7">
    <source>
        <dbReference type="Pfam" id="PF07980"/>
    </source>
</evidence>
<evidence type="ECO:0000256" key="4">
    <source>
        <dbReference type="ARBA" id="ARBA00023136"/>
    </source>
</evidence>
<evidence type="ECO:0000256" key="2">
    <source>
        <dbReference type="ARBA" id="ARBA00006275"/>
    </source>
</evidence>
<evidence type="ECO:0000256" key="1">
    <source>
        <dbReference type="ARBA" id="ARBA00004442"/>
    </source>
</evidence>
<protein>
    <submittedName>
        <fullName evidence="9">SusD family protein</fullName>
    </submittedName>
</protein>
<dbReference type="AlphaFoldDB" id="B3CG44"/>